<reference evidence="1 2" key="1">
    <citation type="journal article" date="2018" name="Sci. Rep.">
        <title>Genomic signatures of local adaptation to the degree of environmental predictability in rotifers.</title>
        <authorList>
            <person name="Franch-Gras L."/>
            <person name="Hahn C."/>
            <person name="Garcia-Roger E.M."/>
            <person name="Carmona M.J."/>
            <person name="Serra M."/>
            <person name="Gomez A."/>
        </authorList>
    </citation>
    <scope>NUCLEOTIDE SEQUENCE [LARGE SCALE GENOMIC DNA]</scope>
    <source>
        <strain evidence="1">HYR1</strain>
    </source>
</reference>
<evidence type="ECO:0000313" key="2">
    <source>
        <dbReference type="Proteomes" id="UP000276133"/>
    </source>
</evidence>
<proteinExistence type="predicted"/>
<evidence type="ECO:0000313" key="1">
    <source>
        <dbReference type="EMBL" id="RNA15310.1"/>
    </source>
</evidence>
<dbReference type="EMBL" id="REGN01004978">
    <property type="protein sequence ID" value="RNA15310.1"/>
    <property type="molecule type" value="Genomic_DNA"/>
</dbReference>
<protein>
    <submittedName>
        <fullName evidence="1">Uncharacterized protein</fullName>
    </submittedName>
</protein>
<organism evidence="1 2">
    <name type="scientific">Brachionus plicatilis</name>
    <name type="common">Marine rotifer</name>
    <name type="synonym">Brachionus muelleri</name>
    <dbReference type="NCBI Taxonomy" id="10195"/>
    <lineage>
        <taxon>Eukaryota</taxon>
        <taxon>Metazoa</taxon>
        <taxon>Spiralia</taxon>
        <taxon>Gnathifera</taxon>
        <taxon>Rotifera</taxon>
        <taxon>Eurotatoria</taxon>
        <taxon>Monogononta</taxon>
        <taxon>Pseudotrocha</taxon>
        <taxon>Ploima</taxon>
        <taxon>Brachionidae</taxon>
        <taxon>Brachionus</taxon>
    </lineage>
</organism>
<keyword evidence="2" id="KW-1185">Reference proteome</keyword>
<gene>
    <name evidence="1" type="ORF">BpHYR1_033913</name>
</gene>
<sequence length="74" mass="8871">MFWYDLASENCSKLTKTWIEKNVPFVAKNIFLKKLFESTKKIKKSSQSCLIDYNILKLQEMFEFECEDHAFLTH</sequence>
<accession>A0A3M7QVB6</accession>
<dbReference type="Proteomes" id="UP000276133">
    <property type="component" value="Unassembled WGS sequence"/>
</dbReference>
<name>A0A3M7QVB6_BRAPC</name>
<dbReference type="AlphaFoldDB" id="A0A3M7QVB6"/>
<comment type="caution">
    <text evidence="1">The sequence shown here is derived from an EMBL/GenBank/DDBJ whole genome shotgun (WGS) entry which is preliminary data.</text>
</comment>